<feature type="transmembrane region" description="Helical" evidence="1">
    <location>
        <begin position="63"/>
        <end position="83"/>
    </location>
</feature>
<keyword evidence="1" id="KW-1133">Transmembrane helix</keyword>
<evidence type="ECO:0000256" key="1">
    <source>
        <dbReference type="SAM" id="Phobius"/>
    </source>
</evidence>
<evidence type="ECO:0000313" key="2">
    <source>
        <dbReference type="EMBL" id="OOS25929.1"/>
    </source>
</evidence>
<gene>
    <name evidence="2" type="ORF">B0680_00775</name>
</gene>
<feature type="transmembrane region" description="Helical" evidence="1">
    <location>
        <begin position="95"/>
        <end position="113"/>
    </location>
</feature>
<name>A0A1T0CUN1_9GAMM</name>
<evidence type="ECO:0000313" key="3">
    <source>
        <dbReference type="Proteomes" id="UP000189800"/>
    </source>
</evidence>
<dbReference type="Pfam" id="PF06912">
    <property type="entry name" value="DUF1275"/>
    <property type="match status" value="1"/>
</dbReference>
<dbReference type="PANTHER" id="PTHR37314">
    <property type="entry name" value="SLR0142 PROTEIN"/>
    <property type="match status" value="1"/>
</dbReference>
<dbReference type="EMBL" id="MUYU01000005">
    <property type="protein sequence ID" value="OOS25929.1"/>
    <property type="molecule type" value="Genomic_DNA"/>
</dbReference>
<dbReference type="InterPro" id="IPR010699">
    <property type="entry name" value="DUF1275"/>
</dbReference>
<feature type="transmembrane region" description="Helical" evidence="1">
    <location>
        <begin position="119"/>
        <end position="141"/>
    </location>
</feature>
<keyword evidence="3" id="KW-1185">Reference proteome</keyword>
<feature type="transmembrane region" description="Helical" evidence="1">
    <location>
        <begin position="197"/>
        <end position="214"/>
    </location>
</feature>
<comment type="caution">
    <text evidence="2">The sequence shown here is derived from an EMBL/GenBank/DDBJ whole genome shotgun (WGS) entry which is preliminary data.</text>
</comment>
<dbReference type="RefSeq" id="WP_078253147.1">
    <property type="nucleotide sequence ID" value="NZ_MUYU01000005.1"/>
</dbReference>
<organism evidence="2 3">
    <name type="scientific">Moraxella pluranimalium</name>
    <dbReference type="NCBI Taxonomy" id="470453"/>
    <lineage>
        <taxon>Bacteria</taxon>
        <taxon>Pseudomonadati</taxon>
        <taxon>Pseudomonadota</taxon>
        <taxon>Gammaproteobacteria</taxon>
        <taxon>Moraxellales</taxon>
        <taxon>Moraxellaceae</taxon>
        <taxon>Moraxella</taxon>
    </lineage>
</organism>
<protein>
    <submittedName>
        <fullName evidence="2">DUF1275 family protein</fullName>
    </submittedName>
</protein>
<keyword evidence="1" id="KW-0472">Membrane</keyword>
<proteinExistence type="predicted"/>
<sequence>MKIMGDTIPAWVLWGAVVLAFCAGLLNTIALMGFTHVSASHVTGNVSQFALSLLDGDWVNMRLFLISIASFWFGSVLSGMIIGSSELNINRHYGYAMYLEALLLCLSLALYIHDNYFGQMMIAMACGLQNSMVATYGGAVVRTTHLTGTTSDLGATVGNWLVGRKVDISKVVLHSGLWWAFFIGGFVAVWLYREVGYWAMLLPIMIILLAATSYTQMERWFPSIVRVARLKQLKKLRKFEQLKKSMHRTDVEIDE</sequence>
<dbReference type="AlphaFoldDB" id="A0A1T0CUN1"/>
<reference evidence="2 3" key="1">
    <citation type="submission" date="2017-02" db="EMBL/GenBank/DDBJ databases">
        <title>Draft genome sequence of Moraxella pluranimalium CCUG 54913T type strain.</title>
        <authorList>
            <person name="Salva-Serra F."/>
            <person name="Engstrom-Jakobsson H."/>
            <person name="Thorell K."/>
            <person name="Jaen-Luchoro D."/>
            <person name="Gonzales-Siles L."/>
            <person name="Karlsson R."/>
            <person name="Yazdan S."/>
            <person name="Boulund F."/>
            <person name="Johnning A."/>
            <person name="Engstrand L."/>
            <person name="Kristiansson E."/>
            <person name="Moore E."/>
        </authorList>
    </citation>
    <scope>NUCLEOTIDE SEQUENCE [LARGE SCALE GENOMIC DNA]</scope>
    <source>
        <strain evidence="2 3">CCUG 54913</strain>
    </source>
</reference>
<dbReference type="Proteomes" id="UP000189800">
    <property type="component" value="Unassembled WGS sequence"/>
</dbReference>
<dbReference type="PANTHER" id="PTHR37314:SF4">
    <property type="entry name" value="UPF0700 TRANSMEMBRANE PROTEIN YOAK"/>
    <property type="match status" value="1"/>
</dbReference>
<dbReference type="OrthoDB" id="270162at2"/>
<accession>A0A1T0CUN1</accession>
<feature type="transmembrane region" description="Helical" evidence="1">
    <location>
        <begin position="171"/>
        <end position="191"/>
    </location>
</feature>
<keyword evidence="1" id="KW-0812">Transmembrane</keyword>